<dbReference type="AlphaFoldDB" id="A0A7Y6NKD8"/>
<accession>A0A7Y6NKD8</accession>
<evidence type="ECO:0000256" key="8">
    <source>
        <dbReference type="SAM" id="SignalP"/>
    </source>
</evidence>
<dbReference type="SUPFAM" id="SSF53474">
    <property type="entry name" value="alpha/beta-Hydrolases"/>
    <property type="match status" value="1"/>
</dbReference>
<gene>
    <name evidence="9" type="ORF">HQN59_03520</name>
</gene>
<keyword evidence="4 8" id="KW-0732">Signal</keyword>
<feature type="chain" id="PRO_5031408406" evidence="8">
    <location>
        <begin position="21"/>
        <end position="567"/>
    </location>
</feature>
<dbReference type="InterPro" id="IPR029058">
    <property type="entry name" value="AB_hydrolase_fold"/>
</dbReference>
<keyword evidence="5 9" id="KW-0378">Hydrolase</keyword>
<dbReference type="GO" id="GO:0052689">
    <property type="term" value="F:carboxylic ester hydrolase activity"/>
    <property type="evidence" value="ECO:0007669"/>
    <property type="project" value="UniProtKB-KW"/>
</dbReference>
<proteinExistence type="inferred from homology"/>
<comment type="similarity">
    <text evidence="1">Belongs to the tannase family.</text>
</comment>
<evidence type="ECO:0000256" key="1">
    <source>
        <dbReference type="ARBA" id="ARBA00006249"/>
    </source>
</evidence>
<dbReference type="Pfam" id="PF07519">
    <property type="entry name" value="Tannase"/>
    <property type="match status" value="1"/>
</dbReference>
<name>A0A7Y6NKD8_9BURK</name>
<evidence type="ECO:0000256" key="3">
    <source>
        <dbReference type="ARBA" id="ARBA00022723"/>
    </source>
</evidence>
<comment type="caution">
    <text evidence="9">The sequence shown here is derived from an EMBL/GenBank/DDBJ whole genome shotgun (WGS) entry which is preliminary data.</text>
</comment>
<evidence type="ECO:0000256" key="6">
    <source>
        <dbReference type="ARBA" id="ARBA00022837"/>
    </source>
</evidence>
<keyword evidence="6" id="KW-0106">Calcium</keyword>
<feature type="signal peptide" evidence="8">
    <location>
        <begin position="1"/>
        <end position="20"/>
    </location>
</feature>
<evidence type="ECO:0000256" key="7">
    <source>
        <dbReference type="ARBA" id="ARBA00023157"/>
    </source>
</evidence>
<dbReference type="InterPro" id="IPR011118">
    <property type="entry name" value="Tannase/feruloyl_esterase"/>
</dbReference>
<protein>
    <submittedName>
        <fullName evidence="9">Tannase/feruloyl esterase family alpha/beta hydrolase</fullName>
    </submittedName>
</protein>
<evidence type="ECO:0000256" key="4">
    <source>
        <dbReference type="ARBA" id="ARBA00022729"/>
    </source>
</evidence>
<sequence>MKPVRILLLLASATPLALLGACGGGDDDDRDPIPQLGAATGGTLASCANLGSFTYANTTVSAASAVAAGTLSVAGTPIPAHCRVTGSMFQRTSAVDGKPYAIGFEMRLPNTWNGRFWYQANGGTDGSVSTAVGALGGGPTTNALLQGFAVISSDAGHNASQNPTFGIDPQARLDFGYQAVGKLTPMAKALIASAYGKGPDRSYIGGCSNGGRHTMVAAARYADQYDGFLAGDPGTVLPRAAVANIAGAQTYASLATNPADLGTGFTQAERQLVSSAVLAKCDALDGASDGLVQATKACQAAFDLARDVPTCSGTRNGSCLTPAQKTGIAKLFAPGAQTSNGTTIYSSFPYDAGLGTAGWAFWKFNVPTSLDSGAVAFIWAVPPENPTGFNGTTFALGSSIDNLYARIQATNATYTESALSFMTPPHPTEIDTLRNRGAKIMIYHGTSDPIFSSDHSVSVWEGWRNTYGSEVSGFARLYLIPGMNHCSGGPATDQFDMITPLVNWVEKGQAPESVVASARGTGNAGGANADLPATWAANRTRPLCTYPKVATYVGSGSLEAASSFACR</sequence>
<organism evidence="9 10">
    <name type="scientific">Piscinibacter koreensis</name>
    <dbReference type="NCBI Taxonomy" id="2742824"/>
    <lineage>
        <taxon>Bacteria</taxon>
        <taxon>Pseudomonadati</taxon>
        <taxon>Pseudomonadota</taxon>
        <taxon>Betaproteobacteria</taxon>
        <taxon>Burkholderiales</taxon>
        <taxon>Sphaerotilaceae</taxon>
        <taxon>Piscinibacter</taxon>
    </lineage>
</organism>
<dbReference type="RefSeq" id="WP_176066065.1">
    <property type="nucleotide sequence ID" value="NZ_JABWMJ010000001.1"/>
</dbReference>
<evidence type="ECO:0000313" key="10">
    <source>
        <dbReference type="Proteomes" id="UP000529637"/>
    </source>
</evidence>
<dbReference type="Gene3D" id="3.40.50.1820">
    <property type="entry name" value="alpha/beta hydrolase"/>
    <property type="match status" value="1"/>
</dbReference>
<keyword evidence="3" id="KW-0479">Metal-binding</keyword>
<evidence type="ECO:0000256" key="5">
    <source>
        <dbReference type="ARBA" id="ARBA00022801"/>
    </source>
</evidence>
<evidence type="ECO:0000256" key="2">
    <source>
        <dbReference type="ARBA" id="ARBA00022487"/>
    </source>
</evidence>
<dbReference type="EMBL" id="JABWMJ010000001">
    <property type="protein sequence ID" value="NUZ04823.1"/>
    <property type="molecule type" value="Genomic_DNA"/>
</dbReference>
<dbReference type="PANTHER" id="PTHR33938:SF15">
    <property type="entry name" value="FERULOYL ESTERASE B-RELATED"/>
    <property type="match status" value="1"/>
</dbReference>
<evidence type="ECO:0000313" key="9">
    <source>
        <dbReference type="EMBL" id="NUZ04823.1"/>
    </source>
</evidence>
<dbReference type="Proteomes" id="UP000529637">
    <property type="component" value="Unassembled WGS sequence"/>
</dbReference>
<dbReference type="PROSITE" id="PS51257">
    <property type="entry name" value="PROKAR_LIPOPROTEIN"/>
    <property type="match status" value="1"/>
</dbReference>
<keyword evidence="10" id="KW-1185">Reference proteome</keyword>
<keyword evidence="2" id="KW-0719">Serine esterase</keyword>
<keyword evidence="7" id="KW-1015">Disulfide bond</keyword>
<reference evidence="9 10" key="1">
    <citation type="submission" date="2020-06" db="EMBL/GenBank/DDBJ databases">
        <title>Schlegella sp. ID0723 isolated from air conditioner.</title>
        <authorList>
            <person name="Kim D.Y."/>
            <person name="Kim D.-U."/>
        </authorList>
    </citation>
    <scope>NUCLEOTIDE SEQUENCE [LARGE SCALE GENOMIC DNA]</scope>
    <source>
        <strain evidence="9 10">ID0723</strain>
    </source>
</reference>
<dbReference type="PANTHER" id="PTHR33938">
    <property type="entry name" value="FERULOYL ESTERASE B-RELATED"/>
    <property type="match status" value="1"/>
</dbReference>
<dbReference type="GO" id="GO:0046872">
    <property type="term" value="F:metal ion binding"/>
    <property type="evidence" value="ECO:0007669"/>
    <property type="project" value="UniProtKB-KW"/>
</dbReference>